<dbReference type="InterPro" id="IPR051313">
    <property type="entry name" value="Bact_iron-sidero_bind"/>
</dbReference>
<dbReference type="CDD" id="cd01146">
    <property type="entry name" value="FhuD"/>
    <property type="match status" value="1"/>
</dbReference>
<dbReference type="PANTHER" id="PTHR30532:SF25">
    <property type="entry name" value="IRON(III) DICITRATE-BINDING PERIPLASMIC PROTEIN"/>
    <property type="match status" value="1"/>
</dbReference>
<keyword evidence="3" id="KW-0813">Transport</keyword>
<gene>
    <name evidence="7" type="ORF">I8751_18220</name>
</gene>
<reference evidence="7 8" key="1">
    <citation type="journal article" date="2021" name="Int. J. Syst. Evol. Microbiol.">
        <title>Amazonocrinis nigriterrae gen. nov., sp. nov., Atlanticothrix silvestris gen. nov., sp. nov. and Dendronalium phyllosphericum gen. nov., sp. nov., nostocacean cyanobacteria from Brazilian environments.</title>
        <authorList>
            <person name="Alvarenga D.O."/>
            <person name="Andreote A.P.D."/>
            <person name="Branco L.H.Z."/>
            <person name="Delbaje E."/>
            <person name="Cruz R.B."/>
            <person name="Varani A.M."/>
            <person name="Fiore M.F."/>
        </authorList>
    </citation>
    <scope>NUCLEOTIDE SEQUENCE [LARGE SCALE GENOMIC DNA]</scope>
    <source>
        <strain evidence="7 8">CENA357</strain>
    </source>
</reference>
<evidence type="ECO:0000259" key="6">
    <source>
        <dbReference type="PROSITE" id="PS50983"/>
    </source>
</evidence>
<feature type="coiled-coil region" evidence="5">
    <location>
        <begin position="165"/>
        <end position="192"/>
    </location>
</feature>
<dbReference type="GO" id="GO:0030288">
    <property type="term" value="C:outer membrane-bounded periplasmic space"/>
    <property type="evidence" value="ECO:0007669"/>
    <property type="project" value="TreeGrafter"/>
</dbReference>
<comment type="subcellular location">
    <subcellularLocation>
        <location evidence="1">Cell envelope</location>
    </subcellularLocation>
</comment>
<dbReference type="SUPFAM" id="SSF53807">
    <property type="entry name" value="Helical backbone' metal receptor"/>
    <property type="match status" value="1"/>
</dbReference>
<keyword evidence="8" id="KW-1185">Reference proteome</keyword>
<dbReference type="Proteomes" id="UP000599391">
    <property type="component" value="Unassembled WGS sequence"/>
</dbReference>
<evidence type="ECO:0000256" key="2">
    <source>
        <dbReference type="ARBA" id="ARBA00008814"/>
    </source>
</evidence>
<dbReference type="Gene3D" id="3.40.50.1980">
    <property type="entry name" value="Nitrogenase molybdenum iron protein domain"/>
    <property type="match status" value="2"/>
</dbReference>
<keyword evidence="4" id="KW-0732">Signal</keyword>
<accession>A0A8J7HFX2</accession>
<evidence type="ECO:0000256" key="5">
    <source>
        <dbReference type="SAM" id="Coils"/>
    </source>
</evidence>
<dbReference type="AlphaFoldDB" id="A0A8J7HFX2"/>
<evidence type="ECO:0000256" key="3">
    <source>
        <dbReference type="ARBA" id="ARBA00022448"/>
    </source>
</evidence>
<evidence type="ECO:0000256" key="4">
    <source>
        <dbReference type="ARBA" id="ARBA00022729"/>
    </source>
</evidence>
<name>A0A8J7HFX2_9CYAN</name>
<evidence type="ECO:0000256" key="1">
    <source>
        <dbReference type="ARBA" id="ARBA00004196"/>
    </source>
</evidence>
<sequence length="317" mass="35968">MGLFSIILLWIYQSVTDNKASQFDSNLPISSSAVPTRIVKHAGGETKIPINPQRIITLHDSTILDPVLALGIKPIGIATYPPEQGVLFRGIDEYQVKNIPQVGSAFQPSLEKILMLKPDLILGRENHKNIYTQLSDFAPTVLVDWGNFVSFQDNFRYIAQVLGEEEKAKLILNKYQKRIQELQHRMGKRLQKIKVSVIGLSGQNIKSLNRDAIFNQVLDDIGVNRIPIQKNQKERYLVLSLEHLNKYDADVLFIINESRKQLSDYLKNPIWSHMKAVQNKQVYEVDPGNWFSGGPLGVNKILDDLFKYLVDSTKAST</sequence>
<dbReference type="Pfam" id="PF01497">
    <property type="entry name" value="Peripla_BP_2"/>
    <property type="match status" value="1"/>
</dbReference>
<comment type="caution">
    <text evidence="7">The sequence shown here is derived from an EMBL/GenBank/DDBJ whole genome shotgun (WGS) entry which is preliminary data.</text>
</comment>
<organism evidence="7 8">
    <name type="scientific">Atlanticothrix silvestris CENA357</name>
    <dbReference type="NCBI Taxonomy" id="1725252"/>
    <lineage>
        <taxon>Bacteria</taxon>
        <taxon>Bacillati</taxon>
        <taxon>Cyanobacteriota</taxon>
        <taxon>Cyanophyceae</taxon>
        <taxon>Nostocales</taxon>
        <taxon>Nodulariaceae</taxon>
        <taxon>Atlanticothrix</taxon>
        <taxon>Atlanticothrix silvestris</taxon>
    </lineage>
</organism>
<evidence type="ECO:0000313" key="8">
    <source>
        <dbReference type="Proteomes" id="UP000599391"/>
    </source>
</evidence>
<dbReference type="GO" id="GO:1901678">
    <property type="term" value="P:iron coordination entity transport"/>
    <property type="evidence" value="ECO:0007669"/>
    <property type="project" value="UniProtKB-ARBA"/>
</dbReference>
<evidence type="ECO:0000313" key="7">
    <source>
        <dbReference type="EMBL" id="MBH8554266.1"/>
    </source>
</evidence>
<feature type="domain" description="Fe/B12 periplasmic-binding" evidence="6">
    <location>
        <begin position="55"/>
        <end position="313"/>
    </location>
</feature>
<dbReference type="PROSITE" id="PS50983">
    <property type="entry name" value="FE_B12_PBP"/>
    <property type="match status" value="1"/>
</dbReference>
<dbReference type="InterPro" id="IPR002491">
    <property type="entry name" value="ABC_transptr_periplasmic_BD"/>
</dbReference>
<proteinExistence type="inferred from homology"/>
<comment type="similarity">
    <text evidence="2">Belongs to the bacterial solute-binding protein 8 family.</text>
</comment>
<dbReference type="EMBL" id="JAECZB010000067">
    <property type="protein sequence ID" value="MBH8554266.1"/>
    <property type="molecule type" value="Genomic_DNA"/>
</dbReference>
<keyword evidence="5" id="KW-0175">Coiled coil</keyword>
<protein>
    <submittedName>
        <fullName evidence="7">Iron-siderophore ABC transporter substrate-binding protein</fullName>
    </submittedName>
</protein>
<dbReference type="PANTHER" id="PTHR30532">
    <property type="entry name" value="IRON III DICITRATE-BINDING PERIPLASMIC PROTEIN"/>
    <property type="match status" value="1"/>
</dbReference>